<organism evidence="4">
    <name type="scientific">Angiostrongylus costaricensis</name>
    <name type="common">Nematode worm</name>
    <dbReference type="NCBI Taxonomy" id="334426"/>
    <lineage>
        <taxon>Eukaryota</taxon>
        <taxon>Metazoa</taxon>
        <taxon>Ecdysozoa</taxon>
        <taxon>Nematoda</taxon>
        <taxon>Chromadorea</taxon>
        <taxon>Rhabditida</taxon>
        <taxon>Rhabditina</taxon>
        <taxon>Rhabditomorpha</taxon>
        <taxon>Strongyloidea</taxon>
        <taxon>Metastrongylidae</taxon>
        <taxon>Angiostrongylus</taxon>
    </lineage>
</organism>
<keyword evidence="3" id="KW-1185">Reference proteome</keyword>
<protein>
    <submittedName>
        <fullName evidence="4">Protein TEX261</fullName>
    </submittedName>
</protein>
<dbReference type="WBParaSite" id="ACOC_0000835701-mRNA-1">
    <property type="protein sequence ID" value="ACOC_0000835701-mRNA-1"/>
    <property type="gene ID" value="ACOC_0000835701"/>
</dbReference>
<keyword evidence="1" id="KW-0812">Transmembrane</keyword>
<evidence type="ECO:0000313" key="3">
    <source>
        <dbReference type="Proteomes" id="UP000267027"/>
    </source>
</evidence>
<dbReference type="EMBL" id="UYYA01004147">
    <property type="protein sequence ID" value="VDM59943.1"/>
    <property type="molecule type" value="Genomic_DNA"/>
</dbReference>
<dbReference type="AlphaFoldDB" id="A0A0R3PS08"/>
<dbReference type="STRING" id="334426.A0A0R3PS08"/>
<reference evidence="2 3" key="2">
    <citation type="submission" date="2018-11" db="EMBL/GenBank/DDBJ databases">
        <authorList>
            <consortium name="Pathogen Informatics"/>
        </authorList>
    </citation>
    <scope>NUCLEOTIDE SEQUENCE [LARGE SCALE GENOMIC DNA]</scope>
    <source>
        <strain evidence="2 3">Costa Rica</strain>
    </source>
</reference>
<reference evidence="4" key="1">
    <citation type="submission" date="2017-02" db="UniProtKB">
        <authorList>
            <consortium name="WormBaseParasite"/>
        </authorList>
    </citation>
    <scope>IDENTIFICATION</scope>
</reference>
<evidence type="ECO:0000313" key="2">
    <source>
        <dbReference type="EMBL" id="VDM59943.1"/>
    </source>
</evidence>
<feature type="transmembrane region" description="Helical" evidence="1">
    <location>
        <begin position="53"/>
        <end position="74"/>
    </location>
</feature>
<accession>A0A0R3PS08</accession>
<feature type="transmembrane region" description="Helical" evidence="1">
    <location>
        <begin position="6"/>
        <end position="33"/>
    </location>
</feature>
<dbReference type="Proteomes" id="UP000267027">
    <property type="component" value="Unassembled WGS sequence"/>
</dbReference>
<keyword evidence="1" id="KW-1133">Transmembrane helix</keyword>
<evidence type="ECO:0000256" key="1">
    <source>
        <dbReference type="SAM" id="Phobius"/>
    </source>
</evidence>
<evidence type="ECO:0000313" key="4">
    <source>
        <dbReference type="WBParaSite" id="ACOC_0000835701-mRNA-1"/>
    </source>
</evidence>
<gene>
    <name evidence="2" type="ORF">ACOC_LOCUS8358</name>
</gene>
<sequence>MAFTFAAFAYLIALIAVAFCIFFAIYTVLCCVLKRCYSLFFLHCSKRLFQLILPEYVIQMSYTVLFLLIHLFFFSGYFNLQVFDSWTQVFASKQSEILVFWIRGVLFLRFFSRQNLYCEDGYTREQV</sequence>
<proteinExistence type="predicted"/>
<name>A0A0R3PS08_ANGCS</name>
<keyword evidence="1" id="KW-0472">Membrane</keyword>